<organism evidence="1">
    <name type="scientific">Siphoviridae sp. ctL0q1</name>
    <dbReference type="NCBI Taxonomy" id="2825449"/>
    <lineage>
        <taxon>Viruses</taxon>
        <taxon>Duplodnaviria</taxon>
        <taxon>Heunggongvirae</taxon>
        <taxon>Uroviricota</taxon>
        <taxon>Caudoviricetes</taxon>
    </lineage>
</organism>
<accession>A0A8S5PJX1</accession>
<dbReference type="EMBL" id="BK015443">
    <property type="protein sequence ID" value="DAE06877.1"/>
    <property type="molecule type" value="Genomic_DNA"/>
</dbReference>
<protein>
    <submittedName>
        <fullName evidence="1">Uncharacterized protein</fullName>
    </submittedName>
</protein>
<proteinExistence type="predicted"/>
<sequence length="270" mass="30593">MKNLRINFWAEKMQDGMKGDFLNSVEYESADMNIKMLTESIEKLDGKIANTKGDYSAEEVQAFQVQRDAQDKLRTEFLGRKSELSDTYNKVLVAMTEKKNGFGNKKDVVRTVLRVLASWNDSKLVKYAIVPAFQSPELYEALNAIHVNSKASDDGALVMSKEVKEAYKKASQELETIIKETFSLPFETPYTAKTRVKLTAEDKKLLNDCYVKGFNNKFDVDEDTGAVSFKKRQINTLCRVKRNKKTGEVVVDYSGLATCIASIVIKHYFA</sequence>
<name>A0A8S5PJX1_9CAUD</name>
<evidence type="ECO:0000313" key="1">
    <source>
        <dbReference type="EMBL" id="DAE06877.1"/>
    </source>
</evidence>
<reference evidence="1" key="1">
    <citation type="journal article" date="2021" name="Proc. Natl. Acad. Sci. U.S.A.">
        <title>A Catalog of Tens of Thousands of Viruses from Human Metagenomes Reveals Hidden Associations with Chronic Diseases.</title>
        <authorList>
            <person name="Tisza M.J."/>
            <person name="Buck C.B."/>
        </authorList>
    </citation>
    <scope>NUCLEOTIDE SEQUENCE</scope>
    <source>
        <strain evidence="1">CtL0q1</strain>
    </source>
</reference>